<evidence type="ECO:0000259" key="1">
    <source>
        <dbReference type="PROSITE" id="PS50004"/>
    </source>
</evidence>
<keyword evidence="3" id="KW-1185">Reference proteome</keyword>
<dbReference type="SMART" id="SM00239">
    <property type="entry name" value="C2"/>
    <property type="match status" value="1"/>
</dbReference>
<dbReference type="Gene3D" id="2.60.40.150">
    <property type="entry name" value="C2 domain"/>
    <property type="match status" value="1"/>
</dbReference>
<feature type="domain" description="C2" evidence="1">
    <location>
        <begin position="1"/>
        <end position="118"/>
    </location>
</feature>
<dbReference type="Pfam" id="PF00168">
    <property type="entry name" value="C2"/>
    <property type="match status" value="1"/>
</dbReference>
<protein>
    <submittedName>
        <fullName evidence="2">Protein src2</fullName>
    </submittedName>
</protein>
<dbReference type="InterPro" id="IPR000008">
    <property type="entry name" value="C2_dom"/>
</dbReference>
<dbReference type="InterPro" id="IPR044750">
    <property type="entry name" value="C2_SRC2/BAP"/>
</dbReference>
<dbReference type="GO" id="GO:0006952">
    <property type="term" value="P:defense response"/>
    <property type="evidence" value="ECO:0007669"/>
    <property type="project" value="InterPro"/>
</dbReference>
<organism evidence="2 3">
    <name type="scientific">Quercus suber</name>
    <name type="common">Cork oak</name>
    <dbReference type="NCBI Taxonomy" id="58331"/>
    <lineage>
        <taxon>Eukaryota</taxon>
        <taxon>Viridiplantae</taxon>
        <taxon>Streptophyta</taxon>
        <taxon>Embryophyta</taxon>
        <taxon>Tracheophyta</taxon>
        <taxon>Spermatophyta</taxon>
        <taxon>Magnoliopsida</taxon>
        <taxon>eudicotyledons</taxon>
        <taxon>Gunneridae</taxon>
        <taxon>Pentapetalae</taxon>
        <taxon>rosids</taxon>
        <taxon>fabids</taxon>
        <taxon>Fagales</taxon>
        <taxon>Fagaceae</taxon>
        <taxon>Quercus</taxon>
    </lineage>
</organism>
<dbReference type="AlphaFoldDB" id="A0AAW0ITF8"/>
<dbReference type="PANTHER" id="PTHR32246">
    <property type="entry name" value="INGRESSION PROTEIN FIC1"/>
    <property type="match status" value="1"/>
</dbReference>
<dbReference type="PROSITE" id="PS50004">
    <property type="entry name" value="C2"/>
    <property type="match status" value="1"/>
</dbReference>
<sequence length="310" mass="34892">MSYRPLELVIQSAQGLKYVNHVKKMKPYAVVFIRDHNNVLHSSERKTSVDSEGGSKPTWNFNVKFTISLAIAQKNHLDLVIKLKSRRKSHGIRDKDIGEVRVLISELLKCFGDDAAEDEKHMSKSIVTSDGEAQGALAFSYKFGRTVDHPPTDPNVKQRPKRGANGFAAYCAQDADISPQVAIRKSCHKNETLRSGLPLGYQKEPSFPKGVIINIRRSVDGSNPTWSFKVIRFHIDITKAQENHYALVVKLKSCRKTHCFPDKYIGEVRVPRTLQAELAFSYNFGSPIADHLTLVNIRKKKILTKVVGKL</sequence>
<gene>
    <name evidence="2" type="primary">SRC2_6</name>
    <name evidence="2" type="ORF">CFP56_042821</name>
</gene>
<accession>A0AAW0ITF8</accession>
<dbReference type="SUPFAM" id="SSF49562">
    <property type="entry name" value="C2 domain (Calcium/lipid-binding domain, CaLB)"/>
    <property type="match status" value="1"/>
</dbReference>
<dbReference type="PANTHER" id="PTHR32246:SF159">
    <property type="entry name" value="C2 DOMAIN-CONTAINING PROTEIN"/>
    <property type="match status" value="1"/>
</dbReference>
<evidence type="ECO:0000313" key="2">
    <source>
        <dbReference type="EMBL" id="KAK7817401.1"/>
    </source>
</evidence>
<comment type="caution">
    <text evidence="2">The sequence shown here is derived from an EMBL/GenBank/DDBJ whole genome shotgun (WGS) entry which is preliminary data.</text>
</comment>
<name>A0AAW0ITF8_QUESU</name>
<dbReference type="EMBL" id="PKMF04000883">
    <property type="protein sequence ID" value="KAK7817401.1"/>
    <property type="molecule type" value="Genomic_DNA"/>
</dbReference>
<dbReference type="InterPro" id="IPR035892">
    <property type="entry name" value="C2_domain_sf"/>
</dbReference>
<feature type="non-terminal residue" evidence="2">
    <location>
        <position position="310"/>
    </location>
</feature>
<reference evidence="2 3" key="1">
    <citation type="journal article" date="2018" name="Sci. Data">
        <title>The draft genome sequence of cork oak.</title>
        <authorList>
            <person name="Ramos A.M."/>
            <person name="Usie A."/>
            <person name="Barbosa P."/>
            <person name="Barros P.M."/>
            <person name="Capote T."/>
            <person name="Chaves I."/>
            <person name="Simoes F."/>
            <person name="Abreu I."/>
            <person name="Carrasquinho I."/>
            <person name="Faro C."/>
            <person name="Guimaraes J.B."/>
            <person name="Mendonca D."/>
            <person name="Nobrega F."/>
            <person name="Rodrigues L."/>
            <person name="Saibo N.J.M."/>
            <person name="Varela M.C."/>
            <person name="Egas C."/>
            <person name="Matos J."/>
            <person name="Miguel C.M."/>
            <person name="Oliveira M.M."/>
            <person name="Ricardo C.P."/>
            <person name="Goncalves S."/>
        </authorList>
    </citation>
    <scope>NUCLEOTIDE SEQUENCE [LARGE SCALE GENOMIC DNA]</scope>
    <source>
        <strain evidence="3">cv. HL8</strain>
    </source>
</reference>
<dbReference type="Proteomes" id="UP000237347">
    <property type="component" value="Unassembled WGS sequence"/>
</dbReference>
<evidence type="ECO:0000313" key="3">
    <source>
        <dbReference type="Proteomes" id="UP000237347"/>
    </source>
</evidence>
<dbReference type="CDD" id="cd04051">
    <property type="entry name" value="C2_SRC2_like"/>
    <property type="match status" value="1"/>
</dbReference>
<proteinExistence type="predicted"/>